<dbReference type="EMBL" id="JAPAAF010000006">
    <property type="protein sequence ID" value="MCW0482358.1"/>
    <property type="molecule type" value="Genomic_DNA"/>
</dbReference>
<dbReference type="PANTHER" id="PTHR34220">
    <property type="entry name" value="SENSOR HISTIDINE KINASE YPDA"/>
    <property type="match status" value="1"/>
</dbReference>
<organism evidence="3 4">
    <name type="scientific">Gaoshiqia sediminis</name>
    <dbReference type="NCBI Taxonomy" id="2986998"/>
    <lineage>
        <taxon>Bacteria</taxon>
        <taxon>Pseudomonadati</taxon>
        <taxon>Bacteroidota</taxon>
        <taxon>Bacteroidia</taxon>
        <taxon>Marinilabiliales</taxon>
        <taxon>Prolixibacteraceae</taxon>
        <taxon>Gaoshiqia</taxon>
    </lineage>
</organism>
<feature type="domain" description="Signal transduction histidine kinase internal region" evidence="2">
    <location>
        <begin position="173"/>
        <end position="250"/>
    </location>
</feature>
<keyword evidence="1" id="KW-1133">Transmembrane helix</keyword>
<feature type="transmembrane region" description="Helical" evidence="1">
    <location>
        <begin position="132"/>
        <end position="152"/>
    </location>
</feature>
<sequence length="365" mass="42002">MNFTFLSNKKLTVVLHAMAWLIIVIIPRYLVSAFGSGQGGGFLYQFYANTAIYGAIFYLNYLWIVPKFFFRESKLRYFLYAAGGIVALFLVSWILNEYLFHFPEHEEQIERIMKELANGKEVDRPPFRQFRIFNYFYTAVLISGFSLGLGVLEKLGQNEKQRKELEKEKLNSELAFLKNQVSPHFFFNTLNNIYSLIGIDTGEAQDAVLKLSKLMRYLLYESEQSLSRLSDEIAFMHNYIDLMKLRLSKKVELSVSLPEKVEDIFVPPLLFIPFVENAFKHGVSYRENSFIEISMKVEGSSVSFFARNSIGASSQAGDGQHSGIGLDNVKKRLDLLFPNQHVLHIVKTDSDFRVELKLETKNLNA</sequence>
<gene>
    <name evidence="3" type="ORF">N2K84_06430</name>
</gene>
<feature type="transmembrane region" description="Helical" evidence="1">
    <location>
        <begin position="42"/>
        <end position="65"/>
    </location>
</feature>
<accession>A0AA42C518</accession>
<reference evidence="3" key="1">
    <citation type="submission" date="2022-10" db="EMBL/GenBank/DDBJ databases">
        <title>Gaoshiqiia sediminis gen. nov., sp. nov., isolated from coastal sediment.</title>
        <authorList>
            <person name="Yu W.X."/>
            <person name="Mu D.S."/>
            <person name="Du J.Z."/>
            <person name="Liang Y.Q."/>
        </authorList>
    </citation>
    <scope>NUCLEOTIDE SEQUENCE</scope>
    <source>
        <strain evidence="3">A06</strain>
    </source>
</reference>
<comment type="caution">
    <text evidence="3">The sequence shown here is derived from an EMBL/GenBank/DDBJ whole genome shotgun (WGS) entry which is preliminary data.</text>
</comment>
<dbReference type="Proteomes" id="UP001163821">
    <property type="component" value="Unassembled WGS sequence"/>
</dbReference>
<dbReference type="Gene3D" id="3.30.565.10">
    <property type="entry name" value="Histidine kinase-like ATPase, C-terminal domain"/>
    <property type="match status" value="1"/>
</dbReference>
<dbReference type="InterPro" id="IPR036890">
    <property type="entry name" value="HATPase_C_sf"/>
</dbReference>
<keyword evidence="4" id="KW-1185">Reference proteome</keyword>
<dbReference type="InterPro" id="IPR050640">
    <property type="entry name" value="Bact_2-comp_sensor_kinase"/>
</dbReference>
<dbReference type="AlphaFoldDB" id="A0AA42C518"/>
<dbReference type="InterPro" id="IPR010559">
    <property type="entry name" value="Sig_transdc_His_kin_internal"/>
</dbReference>
<dbReference type="PANTHER" id="PTHR34220:SF7">
    <property type="entry name" value="SENSOR HISTIDINE KINASE YPDA"/>
    <property type="match status" value="1"/>
</dbReference>
<proteinExistence type="predicted"/>
<dbReference type="RefSeq" id="WP_282590961.1">
    <property type="nucleotide sequence ID" value="NZ_JAPAAF010000006.1"/>
</dbReference>
<keyword evidence="1" id="KW-0472">Membrane</keyword>
<dbReference type="GO" id="GO:0000155">
    <property type="term" value="F:phosphorelay sensor kinase activity"/>
    <property type="evidence" value="ECO:0007669"/>
    <property type="project" value="InterPro"/>
</dbReference>
<protein>
    <submittedName>
        <fullName evidence="3">Histidine kinase</fullName>
    </submittedName>
</protein>
<evidence type="ECO:0000313" key="3">
    <source>
        <dbReference type="EMBL" id="MCW0482358.1"/>
    </source>
</evidence>
<evidence type="ECO:0000313" key="4">
    <source>
        <dbReference type="Proteomes" id="UP001163821"/>
    </source>
</evidence>
<feature type="transmembrane region" description="Helical" evidence="1">
    <location>
        <begin position="77"/>
        <end position="95"/>
    </location>
</feature>
<feature type="transmembrane region" description="Helical" evidence="1">
    <location>
        <begin position="12"/>
        <end position="30"/>
    </location>
</feature>
<name>A0AA42C518_9BACT</name>
<dbReference type="SUPFAM" id="SSF55874">
    <property type="entry name" value="ATPase domain of HSP90 chaperone/DNA topoisomerase II/histidine kinase"/>
    <property type="match status" value="1"/>
</dbReference>
<dbReference type="GO" id="GO:0016020">
    <property type="term" value="C:membrane"/>
    <property type="evidence" value="ECO:0007669"/>
    <property type="project" value="InterPro"/>
</dbReference>
<evidence type="ECO:0000259" key="2">
    <source>
        <dbReference type="Pfam" id="PF06580"/>
    </source>
</evidence>
<dbReference type="Pfam" id="PF06580">
    <property type="entry name" value="His_kinase"/>
    <property type="match status" value="1"/>
</dbReference>
<keyword evidence="1" id="KW-0812">Transmembrane</keyword>
<keyword evidence="3" id="KW-0808">Transferase</keyword>
<evidence type="ECO:0000256" key="1">
    <source>
        <dbReference type="SAM" id="Phobius"/>
    </source>
</evidence>
<keyword evidence="3" id="KW-0418">Kinase</keyword>